<accession>A0A0K2TXD1</accession>
<proteinExistence type="predicted"/>
<reference evidence="1" key="1">
    <citation type="submission" date="2014-05" db="EMBL/GenBank/DDBJ databases">
        <authorList>
            <person name="Chronopoulou M."/>
        </authorList>
    </citation>
    <scope>NUCLEOTIDE SEQUENCE</scope>
    <source>
        <tissue evidence="1">Whole organism</tissue>
    </source>
</reference>
<dbReference type="AlphaFoldDB" id="A0A0K2TXD1"/>
<sequence>MDVKYNSYNCGCLLLGCII</sequence>
<dbReference type="EMBL" id="HACA01013139">
    <property type="protein sequence ID" value="CDW30500.1"/>
    <property type="molecule type" value="Transcribed_RNA"/>
</dbReference>
<dbReference type="PROSITE" id="PS51257">
    <property type="entry name" value="PROKAR_LIPOPROTEIN"/>
    <property type="match status" value="1"/>
</dbReference>
<evidence type="ECO:0000313" key="1">
    <source>
        <dbReference type="EMBL" id="CDW30500.1"/>
    </source>
</evidence>
<name>A0A0K2TXD1_LEPSM</name>
<protein>
    <submittedName>
        <fullName evidence="1">Uncharacterized protein</fullName>
    </submittedName>
</protein>
<organism evidence="1">
    <name type="scientific">Lepeophtheirus salmonis</name>
    <name type="common">Salmon louse</name>
    <name type="synonym">Caligus salmonis</name>
    <dbReference type="NCBI Taxonomy" id="72036"/>
    <lineage>
        <taxon>Eukaryota</taxon>
        <taxon>Metazoa</taxon>
        <taxon>Ecdysozoa</taxon>
        <taxon>Arthropoda</taxon>
        <taxon>Crustacea</taxon>
        <taxon>Multicrustacea</taxon>
        <taxon>Hexanauplia</taxon>
        <taxon>Copepoda</taxon>
        <taxon>Siphonostomatoida</taxon>
        <taxon>Caligidae</taxon>
        <taxon>Lepeophtheirus</taxon>
    </lineage>
</organism>